<sequence>MQFAEAYSHHNGRDQWAQRELDEWLTDVFQKPDLAVGPGSTTAIRDHVKSELAAEGWPFDVKIDQSFDLTVFGVKDDLSFHLQTGNASRAPYDLLKLQYLWSIRRIEAAALALPTKLAANRIGSNIASFERIMSELRLFDRTITVPIFLIGFE</sequence>
<dbReference type="SUPFAM" id="SSF52980">
    <property type="entry name" value="Restriction endonuclease-like"/>
    <property type="match status" value="1"/>
</dbReference>
<proteinExistence type="predicted"/>
<keyword evidence="1" id="KW-0540">Nuclease</keyword>
<accession>A0ABS3LQ43</accession>
<keyword evidence="2" id="KW-1185">Reference proteome</keyword>
<name>A0ABS3LQ43_9PROT</name>
<dbReference type="Proteomes" id="UP000664399">
    <property type="component" value="Unassembled WGS sequence"/>
</dbReference>
<comment type="caution">
    <text evidence="1">The sequence shown here is derived from an EMBL/GenBank/DDBJ whole genome shotgun (WGS) entry which is preliminary data.</text>
</comment>
<dbReference type="EMBL" id="JAFVMG010000024">
    <property type="protein sequence ID" value="MBO1329480.1"/>
    <property type="molecule type" value="Genomic_DNA"/>
</dbReference>
<dbReference type="GO" id="GO:0004519">
    <property type="term" value="F:endonuclease activity"/>
    <property type="evidence" value="ECO:0007669"/>
    <property type="project" value="UniProtKB-KW"/>
</dbReference>
<evidence type="ECO:0000313" key="2">
    <source>
        <dbReference type="Proteomes" id="UP000664399"/>
    </source>
</evidence>
<keyword evidence="1" id="KW-0255">Endonuclease</keyword>
<dbReference type="Gene3D" id="3.40.91.20">
    <property type="match status" value="1"/>
</dbReference>
<keyword evidence="1" id="KW-0378">Hydrolase</keyword>
<protein>
    <submittedName>
        <fullName evidence="1">Restriction endonuclease</fullName>
    </submittedName>
</protein>
<organism evidence="1 2">
    <name type="scientific">Acetobacter suratthaniensis</name>
    <dbReference type="NCBI Taxonomy" id="1502841"/>
    <lineage>
        <taxon>Bacteria</taxon>
        <taxon>Pseudomonadati</taxon>
        <taxon>Pseudomonadota</taxon>
        <taxon>Alphaproteobacteria</taxon>
        <taxon>Acetobacterales</taxon>
        <taxon>Acetobacteraceae</taxon>
        <taxon>Acetobacter</taxon>
    </lineage>
</organism>
<dbReference type="InterPro" id="IPR011335">
    <property type="entry name" value="Restrct_endonuc-II-like"/>
</dbReference>
<reference evidence="1 2" key="1">
    <citation type="submission" date="2021-03" db="EMBL/GenBank/DDBJ databases">
        <title>The complete genome sequence of Acetobacter suratthaniensis TBRC 1719.</title>
        <authorList>
            <person name="Charoenyingcharoen P."/>
            <person name="Yukphan P."/>
        </authorList>
    </citation>
    <scope>NUCLEOTIDE SEQUENCE [LARGE SCALE GENOMIC DNA]</scope>
    <source>
        <strain evidence="1 2">TBRC 1719</strain>
    </source>
</reference>
<gene>
    <name evidence="1" type="ORF">J2D75_13480</name>
</gene>
<dbReference type="InterPro" id="IPR015278">
    <property type="entry name" value="BglII-like"/>
</dbReference>
<dbReference type="RefSeq" id="WP_062021120.1">
    <property type="nucleotide sequence ID" value="NZ_JAFVMG010000024.1"/>
</dbReference>
<dbReference type="InterPro" id="IPR011338">
    <property type="entry name" value="BamHI/BglII/BstY"/>
</dbReference>
<dbReference type="Pfam" id="PF09195">
    <property type="entry name" value="Endonuc-BglII"/>
    <property type="match status" value="1"/>
</dbReference>
<evidence type="ECO:0000313" key="1">
    <source>
        <dbReference type="EMBL" id="MBO1329480.1"/>
    </source>
</evidence>